<sequence>MTQPILALMKKLNRQLNEFSFHLQSVENASLEVICQLQELEKELHPPSPSPLPMSINPEFEINRLNYITQKQRKKDELELDLKNHKMLEDKLKDKILRVKTELNMLEKYFEREQQVQKRQQQIVQDNALDEWVIQQKEPA</sequence>
<organism evidence="2 3">
    <name type="scientific">Legionella norrlandica</name>
    <dbReference type="NCBI Taxonomy" id="1498499"/>
    <lineage>
        <taxon>Bacteria</taxon>
        <taxon>Pseudomonadati</taxon>
        <taxon>Pseudomonadota</taxon>
        <taxon>Gammaproteobacteria</taxon>
        <taxon>Legionellales</taxon>
        <taxon>Legionellaceae</taxon>
        <taxon>Legionella</taxon>
    </lineage>
</organism>
<dbReference type="AlphaFoldDB" id="A0A0A2SUA3"/>
<keyword evidence="1" id="KW-0175">Coiled coil</keyword>
<gene>
    <name evidence="2" type="ORF">EP47_09215</name>
</gene>
<evidence type="ECO:0000313" key="3">
    <source>
        <dbReference type="Proteomes" id="UP000054422"/>
    </source>
</evidence>
<dbReference type="Proteomes" id="UP000054422">
    <property type="component" value="Unassembled WGS sequence"/>
</dbReference>
<dbReference type="RefSeq" id="WP_035889175.1">
    <property type="nucleotide sequence ID" value="NZ_JNCF01000020.1"/>
</dbReference>
<dbReference type="EMBL" id="JNCF01000020">
    <property type="protein sequence ID" value="KGP63301.1"/>
    <property type="molecule type" value="Genomic_DNA"/>
</dbReference>
<evidence type="ECO:0000313" key="2">
    <source>
        <dbReference type="EMBL" id="KGP63301.1"/>
    </source>
</evidence>
<feature type="coiled-coil region" evidence="1">
    <location>
        <begin position="68"/>
        <end position="95"/>
    </location>
</feature>
<name>A0A0A2SUA3_9GAMM</name>
<protein>
    <recommendedName>
        <fullName evidence="4">Flagellar FliJ protein</fullName>
    </recommendedName>
</protein>
<accession>A0A0A2SUA3</accession>
<proteinExistence type="predicted"/>
<reference evidence="2 3" key="1">
    <citation type="submission" date="2014-05" db="EMBL/GenBank/DDBJ databases">
        <authorList>
            <person name="Rizzardi K."/>
            <person name="Winiecka-Krusnell J."/>
            <person name="Ramliden M."/>
            <person name="Alm E."/>
            <person name="Andersson S."/>
            <person name="Byfors S."/>
        </authorList>
    </citation>
    <scope>NUCLEOTIDE SEQUENCE [LARGE SCALE GENOMIC DNA]</scope>
    <source>
        <strain evidence="2 3">LEGN</strain>
    </source>
</reference>
<keyword evidence="3" id="KW-1185">Reference proteome</keyword>
<comment type="caution">
    <text evidence="2">The sequence shown here is derived from an EMBL/GenBank/DDBJ whole genome shotgun (WGS) entry which is preliminary data.</text>
</comment>
<evidence type="ECO:0008006" key="4">
    <source>
        <dbReference type="Google" id="ProtNLM"/>
    </source>
</evidence>
<evidence type="ECO:0000256" key="1">
    <source>
        <dbReference type="SAM" id="Coils"/>
    </source>
</evidence>
<feature type="coiled-coil region" evidence="1">
    <location>
        <begin position="9"/>
        <end position="43"/>
    </location>
</feature>
<dbReference type="STRING" id="1498499.EP47_09215"/>
<dbReference type="OrthoDB" id="5651787at2"/>